<sequence length="36" mass="3978">MVDGEWSKLPASPLRSSSPLTPNARANLQAKKRKIE</sequence>
<organism evidence="2 3">
    <name type="scientific">Romanomermis culicivorax</name>
    <name type="common">Nematode worm</name>
    <dbReference type="NCBI Taxonomy" id="13658"/>
    <lineage>
        <taxon>Eukaryota</taxon>
        <taxon>Metazoa</taxon>
        <taxon>Ecdysozoa</taxon>
        <taxon>Nematoda</taxon>
        <taxon>Enoplea</taxon>
        <taxon>Dorylaimia</taxon>
        <taxon>Mermithida</taxon>
        <taxon>Mermithoidea</taxon>
        <taxon>Mermithidae</taxon>
        <taxon>Romanomermis</taxon>
    </lineage>
</organism>
<evidence type="ECO:0000313" key="3">
    <source>
        <dbReference type="WBParaSite" id="nRc.2.0.1.t30127-RA"/>
    </source>
</evidence>
<dbReference type="AlphaFoldDB" id="A0A915JWL8"/>
<name>A0A915JWL8_ROMCU</name>
<accession>A0A915JWL8</accession>
<reference evidence="3" key="1">
    <citation type="submission" date="2022-11" db="UniProtKB">
        <authorList>
            <consortium name="WormBaseParasite"/>
        </authorList>
    </citation>
    <scope>IDENTIFICATION</scope>
</reference>
<dbReference type="WBParaSite" id="nRc.2.0.1.t30127-RA">
    <property type="protein sequence ID" value="nRc.2.0.1.t30127-RA"/>
    <property type="gene ID" value="nRc.2.0.1.g30127"/>
</dbReference>
<keyword evidence="2" id="KW-1185">Reference proteome</keyword>
<feature type="compositionally biased region" description="Low complexity" evidence="1">
    <location>
        <begin position="7"/>
        <end position="20"/>
    </location>
</feature>
<proteinExistence type="predicted"/>
<evidence type="ECO:0000313" key="2">
    <source>
        <dbReference type="Proteomes" id="UP000887565"/>
    </source>
</evidence>
<feature type="region of interest" description="Disordered" evidence="1">
    <location>
        <begin position="1"/>
        <end position="36"/>
    </location>
</feature>
<protein>
    <submittedName>
        <fullName evidence="3">Uncharacterized protein</fullName>
    </submittedName>
</protein>
<dbReference type="Proteomes" id="UP000887565">
    <property type="component" value="Unplaced"/>
</dbReference>
<evidence type="ECO:0000256" key="1">
    <source>
        <dbReference type="SAM" id="MobiDB-lite"/>
    </source>
</evidence>